<feature type="compositionally biased region" description="Basic and acidic residues" evidence="1">
    <location>
        <begin position="277"/>
        <end position="286"/>
    </location>
</feature>
<evidence type="ECO:0000256" key="1">
    <source>
        <dbReference type="SAM" id="MobiDB-lite"/>
    </source>
</evidence>
<proteinExistence type="predicted"/>
<protein>
    <submittedName>
        <fullName evidence="3">Uncharacterized protein</fullName>
    </submittedName>
</protein>
<dbReference type="RefSeq" id="WP_252954140.1">
    <property type="nucleotide sequence ID" value="NZ_JAFIRR010000094.1"/>
</dbReference>
<organism evidence="3 4">
    <name type="scientific">Siccirubricoccus soli</name>
    <dbReference type="NCBI Taxonomy" id="2899147"/>
    <lineage>
        <taxon>Bacteria</taxon>
        <taxon>Pseudomonadati</taxon>
        <taxon>Pseudomonadota</taxon>
        <taxon>Alphaproteobacteria</taxon>
        <taxon>Acetobacterales</taxon>
        <taxon>Roseomonadaceae</taxon>
        <taxon>Siccirubricoccus</taxon>
    </lineage>
</organism>
<feature type="transmembrane region" description="Helical" evidence="2">
    <location>
        <begin position="181"/>
        <end position="203"/>
    </location>
</feature>
<keyword evidence="4" id="KW-1185">Reference proteome</keyword>
<dbReference type="Gene3D" id="2.60.120.380">
    <property type="match status" value="1"/>
</dbReference>
<accession>A0ABT1D6E0</accession>
<name>A0ABT1D6E0_9PROT</name>
<evidence type="ECO:0000313" key="4">
    <source>
        <dbReference type="Proteomes" id="UP001523392"/>
    </source>
</evidence>
<evidence type="ECO:0000313" key="3">
    <source>
        <dbReference type="EMBL" id="MCO6417498.1"/>
    </source>
</evidence>
<comment type="caution">
    <text evidence="3">The sequence shown here is derived from an EMBL/GenBank/DDBJ whole genome shotgun (WGS) entry which is preliminary data.</text>
</comment>
<dbReference type="Proteomes" id="UP001523392">
    <property type="component" value="Unassembled WGS sequence"/>
</dbReference>
<feature type="region of interest" description="Disordered" evidence="1">
    <location>
        <begin position="256"/>
        <end position="289"/>
    </location>
</feature>
<feature type="compositionally biased region" description="Pro residues" evidence="1">
    <location>
        <begin position="259"/>
        <end position="276"/>
    </location>
</feature>
<evidence type="ECO:0000256" key="2">
    <source>
        <dbReference type="SAM" id="Phobius"/>
    </source>
</evidence>
<gene>
    <name evidence="3" type="ORF">JYK14_15205</name>
</gene>
<sequence length="407" mass="43402">MPTRRIAVTGSAEFQALGTGGTLAVDQWDALTAQIADAIGPDHAALFAEPQRNPGRGEIDWYADGAGAVVRADSLPAAEREALLARWHAMRAEIAALAAKLGARPEGRFMASLIQAAITLPQPEDRAIYRIDGRPVLIAWGHERAGVAAGAETLTGRMAAAELPMAILPPPPGPVPPGPRLWPVLAALIGSLLLLLLALLFAWRDPFGWLAPQEVACSVSQEDLAALGALREASERESALRRELARLVTEAANRRAACPPLPAPRPQPQQPAQEPPRNPDLERAQREGGQTGKLQIVLAWESRSDVDLHVTCPNGQRLFWGARAVCGGALDVDANAERQMAQPVENAVWANPGSGTYRVEVENYAANGTNNVPFRVTIRQEGRPDRVVTGVARAGAGRQPVTTVDVP</sequence>
<keyword evidence="2" id="KW-0812">Transmembrane</keyword>
<dbReference type="EMBL" id="JAFIRR010000094">
    <property type="protein sequence ID" value="MCO6417498.1"/>
    <property type="molecule type" value="Genomic_DNA"/>
</dbReference>
<keyword evidence="2" id="KW-0472">Membrane</keyword>
<reference evidence="3 4" key="1">
    <citation type="submission" date="2021-12" db="EMBL/GenBank/DDBJ databases">
        <title>Siccirubricoccus leaddurans sp. nov., a high concentration Zn2+ tolerance bacterium.</title>
        <authorList>
            <person name="Cao Y."/>
        </authorList>
    </citation>
    <scope>NUCLEOTIDE SEQUENCE [LARGE SCALE GENOMIC DNA]</scope>
    <source>
        <strain evidence="3 4">KC 17139</strain>
    </source>
</reference>
<keyword evidence="2" id="KW-1133">Transmembrane helix</keyword>